<dbReference type="EMBL" id="JAVDSJ010000003">
    <property type="protein sequence ID" value="MDR6584333.1"/>
    <property type="molecule type" value="Genomic_DNA"/>
</dbReference>
<name>A0ABU1PEG8_9BURK</name>
<reference evidence="1 2" key="1">
    <citation type="submission" date="2023-07" db="EMBL/GenBank/DDBJ databases">
        <title>Sorghum-associated microbial communities from plants grown in Nebraska, USA.</title>
        <authorList>
            <person name="Schachtman D."/>
        </authorList>
    </citation>
    <scope>NUCLEOTIDE SEQUENCE [LARGE SCALE GENOMIC DNA]</scope>
    <source>
        <strain evidence="1 2">596</strain>
    </source>
</reference>
<organism evidence="1 2">
    <name type="scientific">Herbaspirillum frisingense</name>
    <dbReference type="NCBI Taxonomy" id="92645"/>
    <lineage>
        <taxon>Bacteria</taxon>
        <taxon>Pseudomonadati</taxon>
        <taxon>Pseudomonadota</taxon>
        <taxon>Betaproteobacteria</taxon>
        <taxon>Burkholderiales</taxon>
        <taxon>Oxalobacteraceae</taxon>
        <taxon>Herbaspirillum</taxon>
    </lineage>
</organism>
<dbReference type="RefSeq" id="WP_310010653.1">
    <property type="nucleotide sequence ID" value="NZ_JAVDSJ010000003.1"/>
</dbReference>
<sequence length="259" mass="29750">MADLKYDRAVYRDRESGELKIIRAENLSDSDTLSTARTNTLYDLSEQTELVARAGDTNAPHFAGKATEGRRLVQGERDKQHDKRVVELATTLQASPNWTLGLLGKRTKNTPPTFTPKIELFNYRWGNEINQIVDKETIVRHDVFGASNSLAMSVRQPAIAIEVINTHYPDEAAFNSFIQKSLREPFIVLFDVIQFRGQNFSNLLVKIDPDTSRLCYRAYTYWIQKGSVYKGDYPQKKIDSYARLKIEMEDTLTWFAKEK</sequence>
<comment type="caution">
    <text evidence="1">The sequence shown here is derived from an EMBL/GenBank/DDBJ whole genome shotgun (WGS) entry which is preliminary data.</text>
</comment>
<evidence type="ECO:0008006" key="3">
    <source>
        <dbReference type="Google" id="ProtNLM"/>
    </source>
</evidence>
<protein>
    <recommendedName>
        <fullName evidence="3">Restriction endonuclease</fullName>
    </recommendedName>
</protein>
<gene>
    <name evidence="1" type="ORF">J2W50_002543</name>
</gene>
<accession>A0ABU1PEG8</accession>
<evidence type="ECO:0000313" key="1">
    <source>
        <dbReference type="EMBL" id="MDR6584333.1"/>
    </source>
</evidence>
<proteinExistence type="predicted"/>
<keyword evidence="2" id="KW-1185">Reference proteome</keyword>
<dbReference type="Proteomes" id="UP001260715">
    <property type="component" value="Unassembled WGS sequence"/>
</dbReference>
<evidence type="ECO:0000313" key="2">
    <source>
        <dbReference type="Proteomes" id="UP001260715"/>
    </source>
</evidence>